<proteinExistence type="predicted"/>
<dbReference type="Proteomes" id="UP000292235">
    <property type="component" value="Chromosome"/>
</dbReference>
<gene>
    <name evidence="2" type="ORF">EKD16_18765</name>
</gene>
<organism evidence="2 3">
    <name type="scientific">Streptomonospora litoralis</name>
    <dbReference type="NCBI Taxonomy" id="2498135"/>
    <lineage>
        <taxon>Bacteria</taxon>
        <taxon>Bacillati</taxon>
        <taxon>Actinomycetota</taxon>
        <taxon>Actinomycetes</taxon>
        <taxon>Streptosporangiales</taxon>
        <taxon>Nocardiopsidaceae</taxon>
        <taxon>Streptomonospora</taxon>
    </lineage>
</organism>
<evidence type="ECO:0000259" key="1">
    <source>
        <dbReference type="Pfam" id="PF19054"/>
    </source>
</evidence>
<dbReference type="Pfam" id="PF19054">
    <property type="entry name" value="DUF5753"/>
    <property type="match status" value="1"/>
</dbReference>
<protein>
    <recommendedName>
        <fullName evidence="1">DUF5753 domain-containing protein</fullName>
    </recommendedName>
</protein>
<evidence type="ECO:0000313" key="3">
    <source>
        <dbReference type="Proteomes" id="UP000292235"/>
    </source>
</evidence>
<keyword evidence="3" id="KW-1185">Reference proteome</keyword>
<dbReference type="KEGG" id="strr:EKD16_18765"/>
<accession>A0A4P6Q494</accession>
<feature type="domain" description="DUF5753" evidence="1">
    <location>
        <begin position="51"/>
        <end position="227"/>
    </location>
</feature>
<name>A0A4P6Q494_9ACTN</name>
<dbReference type="AlphaFoldDB" id="A0A4P6Q494"/>
<dbReference type="EMBL" id="CP036455">
    <property type="protein sequence ID" value="QBI55516.1"/>
    <property type="molecule type" value="Genomic_DNA"/>
</dbReference>
<dbReference type="InterPro" id="IPR043917">
    <property type="entry name" value="DUF5753"/>
</dbReference>
<reference evidence="2 3" key="1">
    <citation type="submission" date="2019-02" db="EMBL/GenBank/DDBJ databases">
        <authorList>
            <person name="Khodamoradi S."/>
            <person name="Hahnke R.L."/>
            <person name="Kaempfer P."/>
            <person name="Schumann P."/>
            <person name="Rohde M."/>
            <person name="Steinert M."/>
            <person name="Luzhetskyy A."/>
            <person name="Wink J."/>
            <person name="Ruckert C."/>
        </authorList>
    </citation>
    <scope>NUCLEOTIDE SEQUENCE [LARGE SCALE GENOMIC DNA]</scope>
    <source>
        <strain evidence="2 3">M2</strain>
    </source>
</reference>
<evidence type="ECO:0000313" key="2">
    <source>
        <dbReference type="EMBL" id="QBI55516.1"/>
    </source>
</evidence>
<sequence length="239" mass="27053">MHYTMVGKLERLDRVPQRVQAEELDTALETGGTLTRLWQELNNQRFVPDWFKDALLLEQRATAIRAYESIRVPGLLQTEDYARILVSERQITSPPERLEEIVKTRTKRLGLVRANKPLLWFVINETALLNLVGDETVMRDQIRHILGLVDSNAIRVQVLPRLRSSLGLCEPFRVMALNATQSVGYVENMLGGEVVDAPEQVTELTTVFGLLASDSLPFPESVALLKKVNGDRYGDVEEE</sequence>